<proteinExistence type="predicted"/>
<gene>
    <name evidence="1" type="ORF">BPAG_LOCUS6442</name>
    <name evidence="2" type="ORF">BPAG_LOCUS6748</name>
</gene>
<dbReference type="EMBL" id="UZAD01005925">
    <property type="protein sequence ID" value="VDN87628.1"/>
    <property type="molecule type" value="Genomic_DNA"/>
</dbReference>
<dbReference type="EMBL" id="UZAD01006607">
    <property type="protein sequence ID" value="VDN87934.1"/>
    <property type="molecule type" value="Genomic_DNA"/>
</dbReference>
<evidence type="ECO:0000313" key="3">
    <source>
        <dbReference type="Proteomes" id="UP000278627"/>
    </source>
</evidence>
<dbReference type="Proteomes" id="UP000278627">
    <property type="component" value="Unassembled WGS sequence"/>
</dbReference>
<accession>A0A0N4TEZ5</accession>
<evidence type="ECO:0000313" key="2">
    <source>
        <dbReference type="EMBL" id="VDN87934.1"/>
    </source>
</evidence>
<dbReference type="WBParaSite" id="BPAG_0000647901-mRNA-1">
    <property type="protein sequence ID" value="BPAG_0000647901-mRNA-1"/>
    <property type="gene ID" value="BPAG_0000647901"/>
</dbReference>
<sequence>MELSEQSKQEQQQSEKEGFEYIDVLLENLEQRRLFANDENSSIHFSLNDVYMLYKVVAEEFSEKLHQSILNGDNVEHLTHFPDLLEVYCTADRNSQTANVISDGQLICQILVIMFLYF</sequence>
<protein>
    <submittedName>
        <fullName evidence="1 4">Uncharacterized protein</fullName>
    </submittedName>
</protein>
<reference evidence="4 5" key="1">
    <citation type="submission" date="2017-02" db="UniProtKB">
        <authorList>
            <consortium name="WormBaseParasite"/>
        </authorList>
    </citation>
    <scope>IDENTIFICATION</scope>
</reference>
<dbReference type="AlphaFoldDB" id="A0A0N4TEZ5"/>
<reference evidence="1 3" key="2">
    <citation type="submission" date="2018-11" db="EMBL/GenBank/DDBJ databases">
        <authorList>
            <consortium name="Pathogen Informatics"/>
        </authorList>
    </citation>
    <scope>NUCLEOTIDE SEQUENCE [LARGE SCALE GENOMIC DNA]</scope>
</reference>
<keyword evidence="3" id="KW-1185">Reference proteome</keyword>
<evidence type="ECO:0000313" key="4">
    <source>
        <dbReference type="WBParaSite" id="BPAG_0000647901-mRNA-1"/>
    </source>
</evidence>
<organism evidence="5">
    <name type="scientific">Brugia pahangi</name>
    <name type="common">Filarial nematode worm</name>
    <dbReference type="NCBI Taxonomy" id="6280"/>
    <lineage>
        <taxon>Eukaryota</taxon>
        <taxon>Metazoa</taxon>
        <taxon>Ecdysozoa</taxon>
        <taxon>Nematoda</taxon>
        <taxon>Chromadorea</taxon>
        <taxon>Rhabditida</taxon>
        <taxon>Spirurina</taxon>
        <taxon>Spiruromorpha</taxon>
        <taxon>Filarioidea</taxon>
        <taxon>Onchocercidae</taxon>
        <taxon>Brugia</taxon>
    </lineage>
</organism>
<evidence type="ECO:0000313" key="1">
    <source>
        <dbReference type="EMBL" id="VDN87628.1"/>
    </source>
</evidence>
<dbReference type="WBParaSite" id="BPAG_0000678301-mRNA-1">
    <property type="protein sequence ID" value="BPAG_0000678301-mRNA-1"/>
    <property type="gene ID" value="BPAG_0000678301"/>
</dbReference>
<name>A0A0N4TEZ5_BRUPA</name>
<evidence type="ECO:0000313" key="5">
    <source>
        <dbReference type="WBParaSite" id="BPAG_0000678301-mRNA-1"/>
    </source>
</evidence>